<reference evidence="10 11" key="1">
    <citation type="submission" date="2020-08" db="EMBL/GenBank/DDBJ databases">
        <title>Genome sequence of Tessaracoccus defluvii JCM 17540T.</title>
        <authorList>
            <person name="Hyun D.-W."/>
            <person name="Bae J.-W."/>
        </authorList>
    </citation>
    <scope>NUCLEOTIDE SEQUENCE [LARGE SCALE GENOMIC DNA]</scope>
    <source>
        <strain evidence="10 11">JCM 17540</strain>
    </source>
</reference>
<comment type="subcellular location">
    <subcellularLocation>
        <location evidence="1">Cell membrane</location>
        <topology evidence="1">Multi-pass membrane protein</topology>
    </subcellularLocation>
</comment>
<accession>A0A7H0H7Q6</accession>
<proteinExistence type="predicted"/>
<dbReference type="GO" id="GO:0005886">
    <property type="term" value="C:plasma membrane"/>
    <property type="evidence" value="ECO:0007669"/>
    <property type="project" value="UniProtKB-SubCell"/>
</dbReference>
<dbReference type="PROSITE" id="PS50850">
    <property type="entry name" value="MFS"/>
    <property type="match status" value="1"/>
</dbReference>
<feature type="transmembrane region" description="Helical" evidence="8">
    <location>
        <begin position="163"/>
        <end position="189"/>
    </location>
</feature>
<dbReference type="Gene3D" id="1.20.1250.20">
    <property type="entry name" value="MFS general substrate transporter like domains"/>
    <property type="match status" value="1"/>
</dbReference>
<evidence type="ECO:0000256" key="4">
    <source>
        <dbReference type="ARBA" id="ARBA00022692"/>
    </source>
</evidence>
<feature type="region of interest" description="Disordered" evidence="7">
    <location>
        <begin position="413"/>
        <end position="435"/>
    </location>
</feature>
<feature type="transmembrane region" description="Helical" evidence="8">
    <location>
        <begin position="294"/>
        <end position="312"/>
    </location>
</feature>
<evidence type="ECO:0000313" key="10">
    <source>
        <dbReference type="EMBL" id="QNP56572.1"/>
    </source>
</evidence>
<dbReference type="AlphaFoldDB" id="A0A7H0H7Q6"/>
<dbReference type="InterPro" id="IPR036259">
    <property type="entry name" value="MFS_trans_sf"/>
</dbReference>
<keyword evidence="11" id="KW-1185">Reference proteome</keyword>
<dbReference type="Proteomes" id="UP000516117">
    <property type="component" value="Chromosome"/>
</dbReference>
<keyword evidence="6 8" id="KW-0472">Membrane</keyword>
<evidence type="ECO:0000259" key="9">
    <source>
        <dbReference type="PROSITE" id="PS50850"/>
    </source>
</evidence>
<protein>
    <submittedName>
        <fullName evidence="10">MFS transporter</fullName>
    </submittedName>
</protein>
<feature type="transmembrane region" description="Helical" evidence="8">
    <location>
        <begin position="380"/>
        <end position="402"/>
    </location>
</feature>
<dbReference type="RefSeq" id="WP_187721672.1">
    <property type="nucleotide sequence ID" value="NZ_BAABBL010000002.1"/>
</dbReference>
<feature type="domain" description="Major facilitator superfamily (MFS) profile" evidence="9">
    <location>
        <begin position="1"/>
        <end position="411"/>
    </location>
</feature>
<dbReference type="KEGG" id="tdf:H9L22_03910"/>
<evidence type="ECO:0000256" key="7">
    <source>
        <dbReference type="SAM" id="MobiDB-lite"/>
    </source>
</evidence>
<dbReference type="PANTHER" id="PTHR23513:SF6">
    <property type="entry name" value="MAJOR FACILITATOR SUPERFAMILY ASSOCIATED DOMAIN-CONTAINING PROTEIN"/>
    <property type="match status" value="1"/>
</dbReference>
<dbReference type="Pfam" id="PF05977">
    <property type="entry name" value="MFS_3"/>
    <property type="match status" value="1"/>
</dbReference>
<organism evidence="10 11">
    <name type="scientific">Tessaracoccus defluvii</name>
    <dbReference type="NCBI Taxonomy" id="1285901"/>
    <lineage>
        <taxon>Bacteria</taxon>
        <taxon>Bacillati</taxon>
        <taxon>Actinomycetota</taxon>
        <taxon>Actinomycetes</taxon>
        <taxon>Propionibacteriales</taxon>
        <taxon>Propionibacteriaceae</taxon>
        <taxon>Tessaracoccus</taxon>
    </lineage>
</organism>
<feature type="transmembrane region" description="Helical" evidence="8">
    <location>
        <begin position="45"/>
        <end position="68"/>
    </location>
</feature>
<dbReference type="CDD" id="cd06173">
    <property type="entry name" value="MFS_MefA_like"/>
    <property type="match status" value="1"/>
</dbReference>
<feature type="compositionally biased region" description="Low complexity" evidence="7">
    <location>
        <begin position="423"/>
        <end position="435"/>
    </location>
</feature>
<dbReference type="PANTHER" id="PTHR23513">
    <property type="entry name" value="INTEGRAL MEMBRANE EFFLUX PROTEIN-RELATED"/>
    <property type="match status" value="1"/>
</dbReference>
<feature type="transmembrane region" description="Helical" evidence="8">
    <location>
        <begin position="88"/>
        <end position="112"/>
    </location>
</feature>
<dbReference type="SUPFAM" id="SSF103473">
    <property type="entry name" value="MFS general substrate transporter"/>
    <property type="match status" value="1"/>
</dbReference>
<gene>
    <name evidence="10" type="ORF">H9L22_03910</name>
</gene>
<evidence type="ECO:0000313" key="11">
    <source>
        <dbReference type="Proteomes" id="UP000516117"/>
    </source>
</evidence>
<name>A0A7H0H7Q6_9ACTN</name>
<dbReference type="InterPro" id="IPR020846">
    <property type="entry name" value="MFS_dom"/>
</dbReference>
<feature type="transmembrane region" description="Helical" evidence="8">
    <location>
        <begin position="229"/>
        <end position="251"/>
    </location>
</feature>
<dbReference type="InterPro" id="IPR010290">
    <property type="entry name" value="TM_effector"/>
</dbReference>
<keyword evidence="2" id="KW-0813">Transport</keyword>
<evidence type="ECO:0000256" key="6">
    <source>
        <dbReference type="ARBA" id="ARBA00023136"/>
    </source>
</evidence>
<feature type="transmembrane region" description="Helical" evidence="8">
    <location>
        <begin position="263"/>
        <end position="282"/>
    </location>
</feature>
<feature type="transmembrane region" description="Helical" evidence="8">
    <location>
        <begin position="12"/>
        <end position="39"/>
    </location>
</feature>
<feature type="transmembrane region" description="Helical" evidence="8">
    <location>
        <begin position="318"/>
        <end position="335"/>
    </location>
</feature>
<dbReference type="GO" id="GO:0022857">
    <property type="term" value="F:transmembrane transporter activity"/>
    <property type="evidence" value="ECO:0007669"/>
    <property type="project" value="InterPro"/>
</dbReference>
<evidence type="ECO:0000256" key="1">
    <source>
        <dbReference type="ARBA" id="ARBA00004651"/>
    </source>
</evidence>
<keyword evidence="3" id="KW-1003">Cell membrane</keyword>
<dbReference type="EMBL" id="CP060789">
    <property type="protein sequence ID" value="QNP56572.1"/>
    <property type="molecule type" value="Genomic_DNA"/>
</dbReference>
<evidence type="ECO:0000256" key="5">
    <source>
        <dbReference type="ARBA" id="ARBA00022989"/>
    </source>
</evidence>
<feature type="transmembrane region" description="Helical" evidence="8">
    <location>
        <begin position="355"/>
        <end position="374"/>
    </location>
</feature>
<keyword evidence="4 8" id="KW-0812">Transmembrane</keyword>
<evidence type="ECO:0000256" key="8">
    <source>
        <dbReference type="SAM" id="Phobius"/>
    </source>
</evidence>
<evidence type="ECO:0000256" key="2">
    <source>
        <dbReference type="ARBA" id="ARBA00022448"/>
    </source>
</evidence>
<keyword evidence="5 8" id="KW-1133">Transmembrane helix</keyword>
<sequence length="435" mass="45069">MLETRRTDRRFSVHLSAVGLANLADGIVQTGIPLIAITLTRSPLLIGLLTAAAWLPWLLLGIPAGVFVDRWDRRRTMLVGLTCRAAVLAGLGVAAATGLLTTWLLVVFAFAYGVTEVFTDLAAQAQVPALVGRDGVALRRANSKLLAVESVANGFVGPPLAGFLLALGAAWVTGAPALVVAAAIIVLAVGLRGRFSARRPEAQAQTSMSVELREGVATVWRHPVLRPMLIAAGVWNFGGTAISALTLLWLVGPGSAGGLTPQTWSLALVALPIGAVIGSSLAGRAAQRFQEMHVVVACWGINALLNLLPLLWPGLWSLLAFLFGAGLFGVMGNVIGGSIRPRMVPEHLLGRVQGAARVVAFGSMPLGALIGGQIAELFGIPVVIVGVVVLMLASTAFVGAMVPQRLVDAHELREPSDDDAAEEAGSAAAEPAPAA</sequence>
<evidence type="ECO:0000256" key="3">
    <source>
        <dbReference type="ARBA" id="ARBA00022475"/>
    </source>
</evidence>